<comment type="caution">
    <text evidence="3">The sequence shown here is derived from an EMBL/GenBank/DDBJ whole genome shotgun (WGS) entry which is preliminary data.</text>
</comment>
<feature type="domain" description="Dynein axonemal assembly factor 5 HEAT-repeat" evidence="2">
    <location>
        <begin position="2"/>
        <end position="87"/>
    </location>
</feature>
<accession>A0A7J8FFA6</accession>
<evidence type="ECO:0000313" key="4">
    <source>
        <dbReference type="Proteomes" id="UP000593571"/>
    </source>
</evidence>
<dbReference type="GO" id="GO:0036159">
    <property type="term" value="P:inner dynein arm assembly"/>
    <property type="evidence" value="ECO:0007669"/>
    <property type="project" value="TreeGrafter"/>
</dbReference>
<evidence type="ECO:0000256" key="1">
    <source>
        <dbReference type="PROSITE-ProRule" id="PRU00103"/>
    </source>
</evidence>
<dbReference type="Proteomes" id="UP000593571">
    <property type="component" value="Unassembled WGS sequence"/>
</dbReference>
<name>A0A7J8FFA6_ROUAE</name>
<evidence type="ECO:0000259" key="2">
    <source>
        <dbReference type="Pfam" id="PF24573"/>
    </source>
</evidence>
<dbReference type="SUPFAM" id="SSF48371">
    <property type="entry name" value="ARM repeat"/>
    <property type="match status" value="1"/>
</dbReference>
<organism evidence="3 4">
    <name type="scientific">Rousettus aegyptiacus</name>
    <name type="common">Egyptian fruit bat</name>
    <name type="synonym">Pteropus aegyptiacus</name>
    <dbReference type="NCBI Taxonomy" id="9407"/>
    <lineage>
        <taxon>Eukaryota</taxon>
        <taxon>Metazoa</taxon>
        <taxon>Chordata</taxon>
        <taxon>Craniata</taxon>
        <taxon>Vertebrata</taxon>
        <taxon>Euteleostomi</taxon>
        <taxon>Mammalia</taxon>
        <taxon>Eutheria</taxon>
        <taxon>Laurasiatheria</taxon>
        <taxon>Chiroptera</taxon>
        <taxon>Yinpterochiroptera</taxon>
        <taxon>Pteropodoidea</taxon>
        <taxon>Pteropodidae</taxon>
        <taxon>Rousettinae</taxon>
        <taxon>Rousettus</taxon>
    </lineage>
</organism>
<dbReference type="Pfam" id="PF24573">
    <property type="entry name" value="HEAT_DAAF5"/>
    <property type="match status" value="1"/>
</dbReference>
<dbReference type="InterPro" id="IPR016024">
    <property type="entry name" value="ARM-type_fold"/>
</dbReference>
<dbReference type="GO" id="GO:0005737">
    <property type="term" value="C:cytoplasm"/>
    <property type="evidence" value="ECO:0007669"/>
    <property type="project" value="TreeGrafter"/>
</dbReference>
<dbReference type="Gene3D" id="1.25.10.10">
    <property type="entry name" value="Leucine-rich Repeat Variant"/>
    <property type="match status" value="2"/>
</dbReference>
<sequence length="387" mass="42084">MLKKSPSPAGLLVLAAIIRGCPREALQPHVNAIATELAHAHVRQGSESHLYGESLLLCVQALVAVCREDCRAAGLPLMEVLVTVMALAGATNLGDKVQQTMDALAAVDSGGDSQDLYRDHTGPLLERLAASQHDWTVHSAELQQFNVLVTHAGPALGEALPRLVPLLRSCLQPARDPQLHSYLDTVVKDILAPNLQWHAGRTATAIRTAAVSCVWALVGCEALSAAQILDLQDTLMPQVLSTLEEDSQMTRLTSCRIINVFLKTSGGVIDPDKFVKIYPELLKRLNDISNDVRLAAASALATWLECVRRDEKTLYQSDVQFLYRELLLHLDDPEGTVQDAVLGVLKAGSALFPDALLRETEAVIHKHRSPAYCEQLLQHVRAALPAQ</sequence>
<evidence type="ECO:0000313" key="3">
    <source>
        <dbReference type="EMBL" id="KAF6446453.1"/>
    </source>
</evidence>
<dbReference type="FunFam" id="1.25.10.10:FF:000746">
    <property type="entry name" value="Dynein assembly factor 5, axonemal"/>
    <property type="match status" value="1"/>
</dbReference>
<dbReference type="PROSITE" id="PS50077">
    <property type="entry name" value="HEAT_REPEAT"/>
    <property type="match status" value="1"/>
</dbReference>
<feature type="repeat" description="HEAT" evidence="1">
    <location>
        <begin position="277"/>
        <end position="311"/>
    </location>
</feature>
<dbReference type="GO" id="GO:0045505">
    <property type="term" value="F:dynein intermediate chain binding"/>
    <property type="evidence" value="ECO:0007669"/>
    <property type="project" value="TreeGrafter"/>
</dbReference>
<dbReference type="GO" id="GO:0036158">
    <property type="term" value="P:outer dynein arm assembly"/>
    <property type="evidence" value="ECO:0007669"/>
    <property type="project" value="TreeGrafter"/>
</dbReference>
<proteinExistence type="predicted"/>
<gene>
    <name evidence="3" type="ORF">HJG63_003963</name>
</gene>
<reference evidence="3 4" key="1">
    <citation type="journal article" date="2020" name="Nature">
        <title>Six reference-quality genomes reveal evolution of bat adaptations.</title>
        <authorList>
            <person name="Jebb D."/>
            <person name="Huang Z."/>
            <person name="Pippel M."/>
            <person name="Hughes G.M."/>
            <person name="Lavrichenko K."/>
            <person name="Devanna P."/>
            <person name="Winkler S."/>
            <person name="Jermiin L.S."/>
            <person name="Skirmuntt E.C."/>
            <person name="Katzourakis A."/>
            <person name="Burkitt-Gray L."/>
            <person name="Ray D.A."/>
            <person name="Sullivan K.A.M."/>
            <person name="Roscito J.G."/>
            <person name="Kirilenko B.M."/>
            <person name="Davalos L.M."/>
            <person name="Corthals A.P."/>
            <person name="Power M.L."/>
            <person name="Jones G."/>
            <person name="Ransome R.D."/>
            <person name="Dechmann D.K.N."/>
            <person name="Locatelli A.G."/>
            <person name="Puechmaille S.J."/>
            <person name="Fedrigo O."/>
            <person name="Jarvis E.D."/>
            <person name="Hiller M."/>
            <person name="Vernes S.C."/>
            <person name="Myers E.W."/>
            <person name="Teeling E.C."/>
        </authorList>
    </citation>
    <scope>NUCLEOTIDE SEQUENCE [LARGE SCALE GENOMIC DNA]</scope>
    <source>
        <strain evidence="3">MRouAeg1</strain>
        <tissue evidence="3">Muscle</tissue>
    </source>
</reference>
<dbReference type="PANTHER" id="PTHR16216">
    <property type="entry name" value="DYNEIN ASSEMBLY FACTOR 5, AXONEMAL"/>
    <property type="match status" value="1"/>
</dbReference>
<dbReference type="InterPro" id="IPR021133">
    <property type="entry name" value="HEAT_type_2"/>
</dbReference>
<dbReference type="InterPro" id="IPR052623">
    <property type="entry name" value="DAAF5"/>
</dbReference>
<dbReference type="AlphaFoldDB" id="A0A7J8FFA6"/>
<keyword evidence="4" id="KW-1185">Reference proteome</keyword>
<protein>
    <submittedName>
        <fullName evidence="3">Dynein axonemal assembly factor 5</fullName>
    </submittedName>
</protein>
<dbReference type="EMBL" id="JACASE010000007">
    <property type="protein sequence ID" value="KAF6446453.1"/>
    <property type="molecule type" value="Genomic_DNA"/>
</dbReference>
<dbReference type="GO" id="GO:0003341">
    <property type="term" value="P:cilium movement"/>
    <property type="evidence" value="ECO:0007669"/>
    <property type="project" value="TreeGrafter"/>
</dbReference>
<dbReference type="InterPro" id="IPR011989">
    <property type="entry name" value="ARM-like"/>
</dbReference>
<dbReference type="PANTHER" id="PTHR16216:SF2">
    <property type="entry name" value="DYNEIN AXONEMAL ASSEMBLY FACTOR 5"/>
    <property type="match status" value="1"/>
</dbReference>
<dbReference type="InterPro" id="IPR056497">
    <property type="entry name" value="HEAT_DAAF5"/>
</dbReference>